<dbReference type="PANTHER" id="PTHR43610">
    <property type="entry name" value="BLL6696 PROTEIN"/>
    <property type="match status" value="1"/>
</dbReference>
<evidence type="ECO:0000313" key="2">
    <source>
        <dbReference type="EMBL" id="KGR81919.1"/>
    </source>
</evidence>
<organism evidence="2 3">
    <name type="scientific">Lysinibacillus odysseyi 34hs-1 = NBRC 100172</name>
    <dbReference type="NCBI Taxonomy" id="1220589"/>
    <lineage>
        <taxon>Bacteria</taxon>
        <taxon>Bacillati</taxon>
        <taxon>Bacillota</taxon>
        <taxon>Bacilli</taxon>
        <taxon>Bacillales</taxon>
        <taxon>Bacillaceae</taxon>
        <taxon>Lysinibacillus</taxon>
    </lineage>
</organism>
<gene>
    <name evidence="2" type="ORF">CD32_21675</name>
</gene>
<name>A0A0A3IB28_9BACI</name>
<dbReference type="EMBL" id="JPVP01000060">
    <property type="protein sequence ID" value="KGR81919.1"/>
    <property type="molecule type" value="Genomic_DNA"/>
</dbReference>
<keyword evidence="3" id="KW-1185">Reference proteome</keyword>
<comment type="caution">
    <text evidence="2">The sequence shown here is derived from an EMBL/GenBank/DDBJ whole genome shotgun (WGS) entry which is preliminary data.</text>
</comment>
<dbReference type="Proteomes" id="UP000030437">
    <property type="component" value="Unassembled WGS sequence"/>
</dbReference>
<dbReference type="InterPro" id="IPR016181">
    <property type="entry name" value="Acyl_CoA_acyltransferase"/>
</dbReference>
<dbReference type="STRING" id="1220589.CD32_21675"/>
<evidence type="ECO:0000313" key="3">
    <source>
        <dbReference type="Proteomes" id="UP000030437"/>
    </source>
</evidence>
<dbReference type="PANTHER" id="PTHR43610:SF1">
    <property type="entry name" value="N-ACETYLTRANSFERASE DOMAIN-CONTAINING PROTEIN"/>
    <property type="match status" value="1"/>
</dbReference>
<dbReference type="RefSeq" id="WP_036158971.1">
    <property type="nucleotide sequence ID" value="NZ_AVCX01000001.1"/>
</dbReference>
<accession>A0A0A3IB28</accession>
<dbReference type="GO" id="GO:0016747">
    <property type="term" value="F:acyltransferase activity, transferring groups other than amino-acyl groups"/>
    <property type="evidence" value="ECO:0007669"/>
    <property type="project" value="InterPro"/>
</dbReference>
<evidence type="ECO:0000259" key="1">
    <source>
        <dbReference type="PROSITE" id="PS51186"/>
    </source>
</evidence>
<dbReference type="PROSITE" id="PS51186">
    <property type="entry name" value="GNAT"/>
    <property type="match status" value="1"/>
</dbReference>
<sequence length="197" mass="23253">MEQIKIENDIVQLRLITQEDVEGIIEAANDPDIWMHMSDTLLSREAVLQYVENAVKEHEAGQMYKFVIIDKKTGKIIGSTTLFDISLQHKRLEIGYTWLNPHYWRSNINTNCKYLLLTYCFEHLGLHRVQIKTDDKNNRSQKAIERLGATKEGVLRNHMVRKDGTIRHTVMYSITKEDWPHVKQHFERNLLKKSFNF</sequence>
<dbReference type="AlphaFoldDB" id="A0A0A3IB28"/>
<protein>
    <submittedName>
        <fullName evidence="2">GNAT family acetyltransferase</fullName>
    </submittedName>
</protein>
<dbReference type="Gene3D" id="3.40.630.30">
    <property type="match status" value="1"/>
</dbReference>
<dbReference type="InterPro" id="IPR000182">
    <property type="entry name" value="GNAT_dom"/>
</dbReference>
<dbReference type="Pfam" id="PF13302">
    <property type="entry name" value="Acetyltransf_3"/>
    <property type="match status" value="1"/>
</dbReference>
<dbReference type="eggNOG" id="COG1670">
    <property type="taxonomic scope" value="Bacteria"/>
</dbReference>
<reference evidence="2 3" key="1">
    <citation type="submission" date="2014-02" db="EMBL/GenBank/DDBJ databases">
        <title>Draft genome sequence of Lysinibacillus odysseyi NBRC 100172.</title>
        <authorList>
            <person name="Zhang F."/>
            <person name="Wang G."/>
            <person name="Zhang L."/>
        </authorList>
    </citation>
    <scope>NUCLEOTIDE SEQUENCE [LARGE SCALE GENOMIC DNA]</scope>
    <source>
        <strain evidence="2 3">NBRC 100172</strain>
    </source>
</reference>
<keyword evidence="2" id="KW-0808">Transferase</keyword>
<dbReference type="SUPFAM" id="SSF55729">
    <property type="entry name" value="Acyl-CoA N-acyltransferases (Nat)"/>
    <property type="match status" value="1"/>
</dbReference>
<proteinExistence type="predicted"/>
<feature type="domain" description="N-acetyltransferase" evidence="1">
    <location>
        <begin position="11"/>
        <end position="177"/>
    </location>
</feature>
<dbReference type="OrthoDB" id="9795199at2"/>